<dbReference type="PROSITE" id="PS50240">
    <property type="entry name" value="TRYPSIN_DOM"/>
    <property type="match status" value="1"/>
</dbReference>
<keyword evidence="3" id="KW-0732">Signal</keyword>
<dbReference type="PANTHER" id="PTHR24276">
    <property type="entry name" value="POLYSERASE-RELATED"/>
    <property type="match status" value="1"/>
</dbReference>
<dbReference type="Gene3D" id="2.40.10.10">
    <property type="entry name" value="Trypsin-like serine proteases"/>
    <property type="match status" value="1"/>
</dbReference>
<dbReference type="InterPro" id="IPR050430">
    <property type="entry name" value="Peptidase_S1"/>
</dbReference>
<dbReference type="PANTHER" id="PTHR24276:SF98">
    <property type="entry name" value="FI18310P1-RELATED"/>
    <property type="match status" value="1"/>
</dbReference>
<dbReference type="GO" id="GO:0046373">
    <property type="term" value="P:L-arabinose metabolic process"/>
    <property type="evidence" value="ECO:0007669"/>
    <property type="project" value="InterPro"/>
</dbReference>
<accession>A0A7W7CKJ3</accession>
<comment type="caution">
    <text evidence="5">The sequence shown here is derived from an EMBL/GenBank/DDBJ whole genome shotgun (WGS) entry which is preliminary data.</text>
</comment>
<dbReference type="Pfam" id="PF05270">
    <property type="entry name" value="AbfB"/>
    <property type="match status" value="1"/>
</dbReference>
<dbReference type="CDD" id="cd23399">
    <property type="entry name" value="beta-trefoil_ABD_ABFB"/>
    <property type="match status" value="1"/>
</dbReference>
<evidence type="ECO:0000256" key="2">
    <source>
        <dbReference type="ARBA" id="ARBA00023157"/>
    </source>
</evidence>
<dbReference type="InterPro" id="IPR036195">
    <property type="entry name" value="AbfB_ABD_sf"/>
</dbReference>
<comment type="similarity">
    <text evidence="1">Belongs to the peptidase S1 family.</text>
</comment>
<dbReference type="SUPFAM" id="SSF50494">
    <property type="entry name" value="Trypsin-like serine proteases"/>
    <property type="match status" value="1"/>
</dbReference>
<dbReference type="Proteomes" id="UP000533598">
    <property type="component" value="Unassembled WGS sequence"/>
</dbReference>
<dbReference type="PRINTS" id="PR00722">
    <property type="entry name" value="CHYMOTRYPSIN"/>
</dbReference>
<dbReference type="Pfam" id="PF00089">
    <property type="entry name" value="Trypsin"/>
    <property type="match status" value="1"/>
</dbReference>
<dbReference type="SUPFAM" id="SSF50370">
    <property type="entry name" value="Ricin B-like lectins"/>
    <property type="match status" value="1"/>
</dbReference>
<evidence type="ECO:0000313" key="6">
    <source>
        <dbReference type="Proteomes" id="UP000533598"/>
    </source>
</evidence>
<keyword evidence="6" id="KW-1185">Reference proteome</keyword>
<feature type="domain" description="Peptidase S1" evidence="4">
    <location>
        <begin position="32"/>
        <end position="248"/>
    </location>
</feature>
<dbReference type="AlphaFoldDB" id="A0A7W7CKJ3"/>
<feature type="signal peptide" evidence="3">
    <location>
        <begin position="1"/>
        <end position="31"/>
    </location>
</feature>
<dbReference type="GO" id="GO:0004252">
    <property type="term" value="F:serine-type endopeptidase activity"/>
    <property type="evidence" value="ECO:0007669"/>
    <property type="project" value="InterPro"/>
</dbReference>
<protein>
    <recommendedName>
        <fullName evidence="4">Peptidase S1 domain-containing protein</fullName>
    </recommendedName>
</protein>
<gene>
    <name evidence="5" type="ORF">HNR67_007614</name>
</gene>
<dbReference type="InterPro" id="IPR043504">
    <property type="entry name" value="Peptidase_S1_PA_chymotrypsin"/>
</dbReference>
<dbReference type="Gene3D" id="2.80.10.50">
    <property type="match status" value="2"/>
</dbReference>
<sequence length="540" mass="56846">MARAKLSKTAVAGALAASVVTGLLGALPAHAISGGTPVPNGGYSYSAYLRVGAEKACSGVLVDEQWVLTVASCFGTPGQVRPGAPAERTVVSVGRTKLSHGGGAVSEASQLVPHADRNLVLVKLTEPVPDTWPARLPTASGFATGEQLTVTGYGALAAASEEEDRLHSATFPLGGQAGATLTLGSGGAEICGGDLGGPVIRQRDGNPELGAILATAPRRNCLGETETSDATTAVRVDDLTDWIKQQVLAGRANPALTDGTIVELKNQITGYCLRGAVTAVCGGGRSEEEFEVVGSGEYRGLRNLYTQKCLVPVGSGVEYMTCGSGEQHWLITPGKNGTVQLRRSGNLGGLAVPNLELGARVVQRDGMHPYDYQLWQLTAKGKVRHDLPQRASLRATNAGLPDHYLRHARGEGWLSLITASSPALDKADATFDLVPGLADSRCYSLQSRDIRGAYLRHANGRLRLDDNNGSPLYANDATWCARDSAAGNGVSFASFNFPDNYLRHINGEVWNAYKGGSQWYETPNSFEADTSWAVAPPLKP</sequence>
<evidence type="ECO:0000259" key="4">
    <source>
        <dbReference type="PROSITE" id="PS50240"/>
    </source>
</evidence>
<dbReference type="InterPro" id="IPR035992">
    <property type="entry name" value="Ricin_B-like_lectins"/>
</dbReference>
<evidence type="ECO:0000313" key="5">
    <source>
        <dbReference type="EMBL" id="MBB4681496.1"/>
    </source>
</evidence>
<keyword evidence="2" id="KW-1015">Disulfide bond</keyword>
<name>A0A7W7CKJ3_9PSEU</name>
<organism evidence="5 6">
    <name type="scientific">Crossiella cryophila</name>
    <dbReference type="NCBI Taxonomy" id="43355"/>
    <lineage>
        <taxon>Bacteria</taxon>
        <taxon>Bacillati</taxon>
        <taxon>Actinomycetota</taxon>
        <taxon>Actinomycetes</taxon>
        <taxon>Pseudonocardiales</taxon>
        <taxon>Pseudonocardiaceae</taxon>
        <taxon>Crossiella</taxon>
    </lineage>
</organism>
<dbReference type="SUPFAM" id="SSF110221">
    <property type="entry name" value="AbfB domain"/>
    <property type="match status" value="1"/>
</dbReference>
<reference evidence="5 6" key="1">
    <citation type="submission" date="2020-08" db="EMBL/GenBank/DDBJ databases">
        <title>Sequencing the genomes of 1000 actinobacteria strains.</title>
        <authorList>
            <person name="Klenk H.-P."/>
        </authorList>
    </citation>
    <scope>NUCLEOTIDE SEQUENCE [LARGE SCALE GENOMIC DNA]</scope>
    <source>
        <strain evidence="5 6">DSM 44230</strain>
    </source>
</reference>
<dbReference type="InterPro" id="IPR001254">
    <property type="entry name" value="Trypsin_dom"/>
</dbReference>
<dbReference type="InterPro" id="IPR007934">
    <property type="entry name" value="AbfB_ABD"/>
</dbReference>
<evidence type="ECO:0000256" key="3">
    <source>
        <dbReference type="SAM" id="SignalP"/>
    </source>
</evidence>
<feature type="chain" id="PRO_5031449530" description="Peptidase S1 domain-containing protein" evidence="3">
    <location>
        <begin position="32"/>
        <end position="540"/>
    </location>
</feature>
<proteinExistence type="inferred from homology"/>
<dbReference type="EMBL" id="JACHMH010000001">
    <property type="protein sequence ID" value="MBB4681496.1"/>
    <property type="molecule type" value="Genomic_DNA"/>
</dbReference>
<dbReference type="InterPro" id="IPR009003">
    <property type="entry name" value="Peptidase_S1_PA"/>
</dbReference>
<dbReference type="SMART" id="SM00020">
    <property type="entry name" value="Tryp_SPc"/>
    <property type="match status" value="1"/>
</dbReference>
<dbReference type="InterPro" id="IPR001314">
    <property type="entry name" value="Peptidase_S1A"/>
</dbReference>
<dbReference type="RefSeq" id="WP_185008115.1">
    <property type="nucleotide sequence ID" value="NZ_BAAAUI010000008.1"/>
</dbReference>
<evidence type="ECO:0000256" key="1">
    <source>
        <dbReference type="ARBA" id="ARBA00007664"/>
    </source>
</evidence>
<dbReference type="GO" id="GO:0006508">
    <property type="term" value="P:proteolysis"/>
    <property type="evidence" value="ECO:0007669"/>
    <property type="project" value="InterPro"/>
</dbReference>
<dbReference type="GO" id="GO:0046556">
    <property type="term" value="F:alpha-L-arabinofuranosidase activity"/>
    <property type="evidence" value="ECO:0007669"/>
    <property type="project" value="InterPro"/>
</dbReference>